<sequence length="105" mass="12309">MKRHLQRLGAGVNLETLTSLVEDKDMLAENLENLLRKERLKAYQEGYEEGYQETKRKIFRNLLVFRFGQLPNWVDEQLQKATPEQLAVWSEQVLVADSLEALFTQ</sequence>
<dbReference type="RefSeq" id="WP_192528702.1">
    <property type="nucleotide sequence ID" value="NZ_RRZC01000046.1"/>
</dbReference>
<reference evidence="1 2" key="1">
    <citation type="submission" date="2020-07" db="EMBL/GenBank/DDBJ databases">
        <title>Halophilic bacteria isolated from french cheeses.</title>
        <authorList>
            <person name="Kothe C.I."/>
            <person name="Farah-Kraiem B."/>
            <person name="Renault P."/>
            <person name="Dridi B."/>
        </authorList>
    </citation>
    <scope>NUCLEOTIDE SEQUENCE [LARGE SCALE GENOMIC DNA]</scope>
    <source>
        <strain evidence="1 2">FME16</strain>
    </source>
</reference>
<evidence type="ECO:0000313" key="1">
    <source>
        <dbReference type="EMBL" id="MBE0405302.1"/>
    </source>
</evidence>
<evidence type="ECO:0000313" key="2">
    <source>
        <dbReference type="Proteomes" id="UP000754821"/>
    </source>
</evidence>
<keyword evidence="2" id="KW-1185">Reference proteome</keyword>
<proteinExistence type="predicted"/>
<dbReference type="EMBL" id="RRZC01000046">
    <property type="protein sequence ID" value="MBE0405302.1"/>
    <property type="molecule type" value="Genomic_DNA"/>
</dbReference>
<dbReference type="Proteomes" id="UP000754821">
    <property type="component" value="Unassembled WGS sequence"/>
</dbReference>
<gene>
    <name evidence="1" type="ORF">EI163_17365</name>
</gene>
<name>A0ABR9FFM8_9GAMM</name>
<organism evidence="1 2">
    <name type="scientific">Halomonas citrativorans</name>
    <dbReference type="NCBI Taxonomy" id="2742612"/>
    <lineage>
        <taxon>Bacteria</taxon>
        <taxon>Pseudomonadati</taxon>
        <taxon>Pseudomonadota</taxon>
        <taxon>Gammaproteobacteria</taxon>
        <taxon>Oceanospirillales</taxon>
        <taxon>Halomonadaceae</taxon>
        <taxon>Halomonas</taxon>
    </lineage>
</organism>
<evidence type="ECO:0008006" key="3">
    <source>
        <dbReference type="Google" id="ProtNLM"/>
    </source>
</evidence>
<comment type="caution">
    <text evidence="1">The sequence shown here is derived from an EMBL/GenBank/DDBJ whole genome shotgun (WGS) entry which is preliminary data.</text>
</comment>
<protein>
    <recommendedName>
        <fullName evidence="3">DUF4351 domain-containing protein</fullName>
    </recommendedName>
</protein>
<accession>A0ABR9FFM8</accession>